<dbReference type="Gene3D" id="2.40.160.90">
    <property type="match status" value="1"/>
</dbReference>
<evidence type="ECO:0000313" key="1">
    <source>
        <dbReference type="EMBL" id="PVA06939.1"/>
    </source>
</evidence>
<comment type="caution">
    <text evidence="1">The sequence shown here is derived from an EMBL/GenBank/DDBJ whole genome shotgun (WGS) entry which is preliminary data.</text>
</comment>
<accession>A0A2T7FXQ5</accession>
<name>A0A2T7FXQ5_9RHOB</name>
<reference evidence="1 2" key="1">
    <citation type="submission" date="2018-04" db="EMBL/GenBank/DDBJ databases">
        <title>Pelagivirga bohaiensis gen. nov., sp. nov., a bacterium isolated from the Bohai Sea.</title>
        <authorList>
            <person name="Ji X."/>
        </authorList>
    </citation>
    <scope>NUCLEOTIDE SEQUENCE [LARGE SCALE GENOMIC DNA]</scope>
    <source>
        <strain evidence="1 2">BH-SD16</strain>
    </source>
</reference>
<protein>
    <submittedName>
        <fullName evidence="1">Thymidylate synthase</fullName>
    </submittedName>
</protein>
<sequence length="327" mass="33629">MALGLTAALAACDSENPFNQEPVVEDPETPVIEEGEEVSSEGIPLALADNLQSVAYVPGTGSDPGTLSVDMLALDRTDSDIPQQDYTPNAALTALAPGYEVFSYQDDALDRMFVAIVAQSNDGSVLGAVVMDGGQFTKFFGGGFYATDGDYTPGSGPNDTGLVSYAGTYAGLSNLNADGNELMTPPPGADPALLPDQSAQITGDIFLNADFGDNQVNGAIYNRAFVNLDPALQALIGGNELEDVYLIPADITDEGTFFGTAENPAQEGIGSYGGTFGGTEAAGVAGVVHLDGDTIPGIESEDEFGVFVLTQCGQPGEDPICASVNPS</sequence>
<dbReference type="EMBL" id="QCYG01000004">
    <property type="protein sequence ID" value="PVA06939.1"/>
    <property type="molecule type" value="Genomic_DNA"/>
</dbReference>
<gene>
    <name evidence="1" type="ORF">DC363_07255</name>
</gene>
<dbReference type="Proteomes" id="UP000244817">
    <property type="component" value="Unassembled WGS sequence"/>
</dbReference>
<organism evidence="1 2">
    <name type="scientific">Thalassorhabdomicrobium marinisediminis</name>
    <dbReference type="NCBI Taxonomy" id="2170577"/>
    <lineage>
        <taxon>Bacteria</taxon>
        <taxon>Pseudomonadati</taxon>
        <taxon>Pseudomonadota</taxon>
        <taxon>Alphaproteobacteria</taxon>
        <taxon>Rhodobacterales</taxon>
        <taxon>Paracoccaceae</taxon>
        <taxon>Thalassorhabdomicrobium</taxon>
    </lineage>
</organism>
<dbReference type="AlphaFoldDB" id="A0A2T7FXQ5"/>
<dbReference type="SUPFAM" id="SSF56925">
    <property type="entry name" value="OMPA-like"/>
    <property type="match status" value="1"/>
</dbReference>
<proteinExistence type="predicted"/>
<keyword evidence="2" id="KW-1185">Reference proteome</keyword>
<evidence type="ECO:0000313" key="2">
    <source>
        <dbReference type="Proteomes" id="UP000244817"/>
    </source>
</evidence>
<dbReference type="InterPro" id="IPR011250">
    <property type="entry name" value="OMP/PagP_B-barrel"/>
</dbReference>